<reference evidence="2 3" key="1">
    <citation type="journal article" date="2017" name="ISME J.">
        <title>Potential for microbial H2 and metal transformations associated with novel bacteria and archaea in deep terrestrial subsurface sediments.</title>
        <authorList>
            <person name="Hernsdorf A.W."/>
            <person name="Amano Y."/>
            <person name="Miyakawa K."/>
            <person name="Ise K."/>
            <person name="Suzuki Y."/>
            <person name="Anantharaman K."/>
            <person name="Probst A."/>
            <person name="Burstein D."/>
            <person name="Thomas B.C."/>
            <person name="Banfield J.F."/>
        </authorList>
    </citation>
    <scope>NUCLEOTIDE SEQUENCE [LARGE SCALE GENOMIC DNA]</scope>
    <source>
        <strain evidence="2">HGW-Falkowbacteria-2</strain>
    </source>
</reference>
<dbReference type="PROSITE" id="PS50819">
    <property type="entry name" value="INTEIN_ENDONUCLEASE"/>
    <property type="match status" value="1"/>
</dbReference>
<dbReference type="Gene3D" id="3.10.28.10">
    <property type="entry name" value="Homing endonucleases"/>
    <property type="match status" value="1"/>
</dbReference>
<evidence type="ECO:0000313" key="2">
    <source>
        <dbReference type="EMBL" id="PKM88748.1"/>
    </source>
</evidence>
<dbReference type="Proteomes" id="UP000233325">
    <property type="component" value="Unassembled WGS sequence"/>
</dbReference>
<dbReference type="Pfam" id="PF14528">
    <property type="entry name" value="LAGLIDADG_3"/>
    <property type="match status" value="1"/>
</dbReference>
<dbReference type="InterPro" id="IPR006142">
    <property type="entry name" value="INTEIN"/>
</dbReference>
<sequence>MILDKENLAYVIGVAIGDGNLSNPNGRATRLRVTCDKQYQKIIERICTSLNKLLPTNKVSIINRAEHYCDISCYSNKWESWLGWKAGGGPKYSQNVSVPEWIIADSKYCVACLRGLLETDGSIYFDRGYKMINFVTVIPTLAQNVTKMITKLGYSSNVYRITTTPRPRFTIRIAKDVDSFIEKIQLSKD</sequence>
<dbReference type="GO" id="GO:0004519">
    <property type="term" value="F:endonuclease activity"/>
    <property type="evidence" value="ECO:0007669"/>
    <property type="project" value="InterPro"/>
</dbReference>
<dbReference type="GO" id="GO:0016539">
    <property type="term" value="P:intein-mediated protein splicing"/>
    <property type="evidence" value="ECO:0007669"/>
    <property type="project" value="InterPro"/>
</dbReference>
<dbReference type="PRINTS" id="PR00379">
    <property type="entry name" value="INTEIN"/>
</dbReference>
<dbReference type="AlphaFoldDB" id="A0A2N2E220"/>
<name>A0A2N2E220_9BACT</name>
<dbReference type="InterPro" id="IPR027434">
    <property type="entry name" value="Homing_endonucl"/>
</dbReference>
<dbReference type="InterPro" id="IPR039518">
    <property type="entry name" value="WhiA_LAGLIDADG_dom"/>
</dbReference>
<dbReference type="InterPro" id="IPR004042">
    <property type="entry name" value="Intein_endonuc_central"/>
</dbReference>
<dbReference type="EMBL" id="PHAH01000011">
    <property type="protein sequence ID" value="PKM88748.1"/>
    <property type="molecule type" value="Genomic_DNA"/>
</dbReference>
<gene>
    <name evidence="2" type="ORF">CVU83_01160</name>
</gene>
<dbReference type="InterPro" id="IPR004860">
    <property type="entry name" value="LAGLIDADG_dom"/>
</dbReference>
<proteinExistence type="predicted"/>
<dbReference type="SUPFAM" id="SSF55608">
    <property type="entry name" value="Homing endonucleases"/>
    <property type="match status" value="1"/>
</dbReference>
<dbReference type="Pfam" id="PF14527">
    <property type="entry name" value="LAGLIDADG_WhiA"/>
    <property type="match status" value="1"/>
</dbReference>
<comment type="caution">
    <text evidence="2">The sequence shown here is derived from an EMBL/GenBank/DDBJ whole genome shotgun (WGS) entry which is preliminary data.</text>
</comment>
<organism evidence="2 3">
    <name type="scientific">Candidatus Falkowbacteria bacterium HGW-Falkowbacteria-2</name>
    <dbReference type="NCBI Taxonomy" id="2013769"/>
    <lineage>
        <taxon>Bacteria</taxon>
        <taxon>Candidatus Falkowiibacteriota</taxon>
    </lineage>
</organism>
<accession>A0A2N2E220</accession>
<evidence type="ECO:0000259" key="1">
    <source>
        <dbReference type="PROSITE" id="PS50819"/>
    </source>
</evidence>
<feature type="domain" description="DOD-type homing endonuclease" evidence="1">
    <location>
        <begin position="11"/>
        <end position="154"/>
    </location>
</feature>
<evidence type="ECO:0000313" key="3">
    <source>
        <dbReference type="Proteomes" id="UP000233325"/>
    </source>
</evidence>
<protein>
    <recommendedName>
        <fullName evidence="1">DOD-type homing endonuclease domain-containing protein</fullName>
    </recommendedName>
</protein>